<accession>K0R9C2</accession>
<feature type="compositionally biased region" description="Gly residues" evidence="1">
    <location>
        <begin position="91"/>
        <end position="101"/>
    </location>
</feature>
<feature type="compositionally biased region" description="Polar residues" evidence="1">
    <location>
        <begin position="79"/>
        <end position="88"/>
    </location>
</feature>
<evidence type="ECO:0000313" key="2">
    <source>
        <dbReference type="EMBL" id="EJK48794.1"/>
    </source>
</evidence>
<proteinExistence type="predicted"/>
<comment type="caution">
    <text evidence="2">The sequence shown here is derived from an EMBL/GenBank/DDBJ whole genome shotgun (WGS) entry which is preliminary data.</text>
</comment>
<sequence>MCLGVLLTGKKLVLSSCARDTRLEAFQRLIDSRPGQGAGLSLQGPNPPAGEGPRGPEKVAPWAVQFVGVELLRPCPPDTGSQEQQSTREVGGAGTARGGGGTHHRPERSYQLLGLQLSGEVNNSTTRALHLENGIKGRRYVISPHPRALIHSMSDEAAAADLAESADLAARNLERALMSSGHERPEGDRCPICFDLIELPVNNHSKIKTTLLPGNDALILAMIRNRVDKGDADAINDLGDKYYYGKLGLAKNDPRAIELWTEAAELGSIDAHNSLGFVYCTGKGVEED</sequence>
<dbReference type="InterPro" id="IPR011990">
    <property type="entry name" value="TPR-like_helical_dom_sf"/>
</dbReference>
<dbReference type="Pfam" id="PF08238">
    <property type="entry name" value="Sel1"/>
    <property type="match status" value="2"/>
</dbReference>
<dbReference type="Gene3D" id="1.25.40.10">
    <property type="entry name" value="Tetratricopeptide repeat domain"/>
    <property type="match status" value="1"/>
</dbReference>
<name>K0R9C2_THAOC</name>
<reference evidence="2 3" key="1">
    <citation type="journal article" date="2012" name="Genome Biol.">
        <title>Genome and low-iron response of an oceanic diatom adapted to chronic iron limitation.</title>
        <authorList>
            <person name="Lommer M."/>
            <person name="Specht M."/>
            <person name="Roy A.S."/>
            <person name="Kraemer L."/>
            <person name="Andreson R."/>
            <person name="Gutowska M.A."/>
            <person name="Wolf J."/>
            <person name="Bergner S.V."/>
            <person name="Schilhabel M.B."/>
            <person name="Klostermeier U.C."/>
            <person name="Beiko R.G."/>
            <person name="Rosenstiel P."/>
            <person name="Hippler M."/>
            <person name="Laroche J."/>
        </authorList>
    </citation>
    <scope>NUCLEOTIDE SEQUENCE [LARGE SCALE GENOMIC DNA]</scope>
    <source>
        <strain evidence="2 3">CCMP1005</strain>
    </source>
</reference>
<dbReference type="InterPro" id="IPR006597">
    <property type="entry name" value="Sel1-like"/>
</dbReference>
<evidence type="ECO:0000313" key="3">
    <source>
        <dbReference type="Proteomes" id="UP000266841"/>
    </source>
</evidence>
<dbReference type="OrthoDB" id="10261027at2759"/>
<dbReference type="SUPFAM" id="SSF81901">
    <property type="entry name" value="HCP-like"/>
    <property type="match status" value="1"/>
</dbReference>
<keyword evidence="3" id="KW-1185">Reference proteome</keyword>
<feature type="region of interest" description="Disordered" evidence="1">
    <location>
        <begin position="34"/>
        <end position="56"/>
    </location>
</feature>
<gene>
    <name evidence="2" type="ORF">THAOC_32379</name>
</gene>
<feature type="region of interest" description="Disordered" evidence="1">
    <location>
        <begin position="73"/>
        <end position="106"/>
    </location>
</feature>
<dbReference type="Proteomes" id="UP000266841">
    <property type="component" value="Unassembled WGS sequence"/>
</dbReference>
<feature type="non-terminal residue" evidence="2">
    <location>
        <position position="288"/>
    </location>
</feature>
<evidence type="ECO:0000256" key="1">
    <source>
        <dbReference type="SAM" id="MobiDB-lite"/>
    </source>
</evidence>
<organism evidence="2 3">
    <name type="scientific">Thalassiosira oceanica</name>
    <name type="common">Marine diatom</name>
    <dbReference type="NCBI Taxonomy" id="159749"/>
    <lineage>
        <taxon>Eukaryota</taxon>
        <taxon>Sar</taxon>
        <taxon>Stramenopiles</taxon>
        <taxon>Ochrophyta</taxon>
        <taxon>Bacillariophyta</taxon>
        <taxon>Coscinodiscophyceae</taxon>
        <taxon>Thalassiosirophycidae</taxon>
        <taxon>Thalassiosirales</taxon>
        <taxon>Thalassiosiraceae</taxon>
        <taxon>Thalassiosira</taxon>
    </lineage>
</organism>
<protein>
    <submittedName>
        <fullName evidence="2">Uncharacterized protein</fullName>
    </submittedName>
</protein>
<dbReference type="EMBL" id="AGNL01045405">
    <property type="protein sequence ID" value="EJK48794.1"/>
    <property type="molecule type" value="Genomic_DNA"/>
</dbReference>
<dbReference type="AlphaFoldDB" id="K0R9C2"/>
<dbReference type="SMART" id="SM00671">
    <property type="entry name" value="SEL1"/>
    <property type="match status" value="1"/>
</dbReference>